<evidence type="ECO:0000313" key="3">
    <source>
        <dbReference type="Proteomes" id="UP001301012"/>
    </source>
</evidence>
<proteinExistence type="predicted"/>
<dbReference type="EMBL" id="JASKYM010000004">
    <property type="protein sequence ID" value="MDK2563957.1"/>
    <property type="molecule type" value="Genomic_DNA"/>
</dbReference>
<dbReference type="InterPro" id="IPR007391">
    <property type="entry name" value="Vancomycin_resist_VanW"/>
</dbReference>
<keyword evidence="3" id="KW-1185">Reference proteome</keyword>
<sequence length="413" mass="45811">MSKKISKKNGIICAVIIIFALCLMVSHFNQTYIYSNNIAKNIFIENVDVSQMNKKQAIEAVKNSYSPKSIHLSYEGKKHEISPEDIDLKYDVEKAVEEAYNYTKTDKYFENIKRYFSLKNNKKDMKIKTSYNEAKLSESIQKISKAVDVDMVNAKVYVSGGSIGHKPSVTGKQLDVGNTLESVIKAVGDKDYSEIALKVNVKEPEVKTKDAQSVDTLLGQFTTKFSTNSSARTHNIRTAANKSSNVLLMPGEEYSYNNLTGMRNRSNGYKDAPVIIRGKLEDGLGGGVCQVSTTLYNAVLSSGMDLVSITNHSVASSYVPLGRDAMVNDGGTDFKFKNPYPHPVYVKNWVGNGTVTCAIYGSSQDNPNVDIVVDTFKEGGLDAANTYRIFKNSNGEVIKKEHVDKSVYRKLKR</sequence>
<dbReference type="Pfam" id="PF12229">
    <property type="entry name" value="PG_binding_4"/>
    <property type="match status" value="1"/>
</dbReference>
<accession>A0ABT7EAJ9</accession>
<name>A0ABT7EAJ9_9FIRM</name>
<dbReference type="Proteomes" id="UP001301012">
    <property type="component" value="Unassembled WGS sequence"/>
</dbReference>
<organism evidence="2 3">
    <name type="scientific">Romboutsia sedimentorum</name>
    <dbReference type="NCBI Taxonomy" id="1368474"/>
    <lineage>
        <taxon>Bacteria</taxon>
        <taxon>Bacillati</taxon>
        <taxon>Bacillota</taxon>
        <taxon>Clostridia</taxon>
        <taxon>Peptostreptococcales</taxon>
        <taxon>Peptostreptococcaceae</taxon>
        <taxon>Romboutsia</taxon>
    </lineage>
</organism>
<dbReference type="PANTHER" id="PTHR35788">
    <property type="entry name" value="EXPORTED PROTEIN-RELATED"/>
    <property type="match status" value="1"/>
</dbReference>
<dbReference type="RefSeq" id="WP_284132889.1">
    <property type="nucleotide sequence ID" value="NZ_JASKYM010000004.1"/>
</dbReference>
<gene>
    <name evidence="2" type="ORF">QOZ84_10375</name>
</gene>
<protein>
    <submittedName>
        <fullName evidence="2">VanW family protein</fullName>
    </submittedName>
</protein>
<feature type="domain" description="YoaR-like putative peptidoglycan binding" evidence="1">
    <location>
        <begin position="80"/>
        <end position="194"/>
    </location>
</feature>
<evidence type="ECO:0000313" key="2">
    <source>
        <dbReference type="EMBL" id="MDK2563957.1"/>
    </source>
</evidence>
<evidence type="ECO:0000259" key="1">
    <source>
        <dbReference type="Pfam" id="PF12229"/>
    </source>
</evidence>
<dbReference type="Pfam" id="PF04294">
    <property type="entry name" value="VanW"/>
    <property type="match status" value="1"/>
</dbReference>
<comment type="caution">
    <text evidence="2">The sequence shown here is derived from an EMBL/GenBank/DDBJ whole genome shotgun (WGS) entry which is preliminary data.</text>
</comment>
<dbReference type="InterPro" id="IPR022029">
    <property type="entry name" value="YoaR-like_PG-bd"/>
</dbReference>
<reference evidence="2 3" key="1">
    <citation type="submission" date="2023-05" db="EMBL/GenBank/DDBJ databases">
        <title>Rombocin, a short stable natural nisin variant, displays selective antimicrobial activity against Listeria monocytogenes and employs dual mode of action to kill target bacterial strains.</title>
        <authorList>
            <person name="Wambui J."/>
            <person name="Stephan R."/>
            <person name="Kuipers O.P."/>
        </authorList>
    </citation>
    <scope>NUCLEOTIDE SEQUENCE [LARGE SCALE GENOMIC DNA]</scope>
    <source>
        <strain evidence="2 3">RC002</strain>
    </source>
</reference>
<dbReference type="PANTHER" id="PTHR35788:SF1">
    <property type="entry name" value="EXPORTED PROTEIN"/>
    <property type="match status" value="1"/>
</dbReference>
<dbReference type="InterPro" id="IPR052913">
    <property type="entry name" value="Glycopeptide_resist_protein"/>
</dbReference>